<evidence type="ECO:0000313" key="7">
    <source>
        <dbReference type="EMBL" id="RPB18348.1"/>
    </source>
</evidence>
<dbReference type="OrthoDB" id="539213at2759"/>
<dbReference type="InterPro" id="IPR002110">
    <property type="entry name" value="Ankyrin_rpt"/>
</dbReference>
<dbReference type="InParanoid" id="A0A3N4L9D1"/>
<dbReference type="SUPFAM" id="SSF48403">
    <property type="entry name" value="Ankyrin repeat"/>
    <property type="match status" value="1"/>
</dbReference>
<dbReference type="InterPro" id="IPR056125">
    <property type="entry name" value="DUF7708"/>
</dbReference>
<proteinExistence type="predicted"/>
<keyword evidence="8" id="KW-1185">Reference proteome</keyword>
<dbReference type="InterPro" id="IPR027417">
    <property type="entry name" value="P-loop_NTPase"/>
</dbReference>
<dbReference type="Gene3D" id="1.25.40.20">
    <property type="entry name" value="Ankyrin repeat-containing domain"/>
    <property type="match status" value="1"/>
</dbReference>
<dbReference type="PROSITE" id="PS50088">
    <property type="entry name" value="ANK_REPEAT"/>
    <property type="match status" value="2"/>
</dbReference>
<gene>
    <name evidence="7" type="ORF">L211DRAFT_871843</name>
</gene>
<evidence type="ECO:0000259" key="5">
    <source>
        <dbReference type="Pfam" id="PF24809"/>
    </source>
</evidence>
<feature type="compositionally biased region" description="Polar residues" evidence="3">
    <location>
        <begin position="1060"/>
        <end position="1070"/>
    </location>
</feature>
<dbReference type="Pfam" id="PF22939">
    <property type="entry name" value="WHD_GPIID"/>
    <property type="match status" value="1"/>
</dbReference>
<feature type="domain" description="DUF7708" evidence="5">
    <location>
        <begin position="112"/>
        <end position="260"/>
    </location>
</feature>
<name>A0A3N4L9D1_9PEZI</name>
<dbReference type="PANTHER" id="PTHR10039">
    <property type="entry name" value="AMELOGENIN"/>
    <property type="match status" value="1"/>
</dbReference>
<evidence type="ECO:0000259" key="6">
    <source>
        <dbReference type="Pfam" id="PF24883"/>
    </source>
</evidence>
<accession>A0A3N4L9D1</accession>
<dbReference type="PANTHER" id="PTHR10039:SF16">
    <property type="entry name" value="GPI INOSITOL-DEACYLASE"/>
    <property type="match status" value="1"/>
</dbReference>
<dbReference type="PROSITE" id="PS50297">
    <property type="entry name" value="ANK_REP_REGION"/>
    <property type="match status" value="2"/>
</dbReference>
<sequence length="1379" mass="155499">MPRDLRKYFRKRPPFLEETSILVGLPAVVGIVPWIPPSAYLELSEIVQAQIQRLETTRHNREDPLFADLKLSNRSLTETLIETKLTIEEFKKKKWRITTQNGKEIAFADVTAQVASRITHYMRAIAPIVEATPFGAPVVWGAFNMLLKMAIDDADMANRLADLIDSYMDTSEVYSTYWQLYRHSQAKSAQKVRDILGILEEDIRKFTEVARKYYFTKNTATRMLRTAVTPFAAEFQPIVDGIKDRTSCLKMAVDAARQEEEKRREVLNWISNVHYQDAHTNASAKRVPDTCNWLRKKEAYIRWAGSSGSAVLWVHGKAGFGKTILRSSVIDFLREILPRGDYRHKHVAYFYCNHGKPETLDTSIILASILKQIVSSVPEIPDKILGKFDYQKYLGQPSSRHSLSEIKELLFDSLNFVPLNAPVFIIIDGLDECALMERSTLLDVLLLLVEQRNPTESGGVKLAIFSRSYDDIRQSLFGCYEIPIQKTDNVNDMYIFLNSRIASSRSLQNVLQTQQGLRTQMIADLVNNSGGMFLWINLHQETISRERDAQSISQYLKHLPNSSDMEESYRRIVAQIVHESPGNRKLAETVLGWVLCAVRPLSVAELTDALSFLDRSRNSRDALRGDIIHSCHGLIDTEKHGDRENFRFVHFSACQFLQGLLNSPDTRGSLFDMRGGLGLNIYMPTPPTSPKLSPPLSPVMTGGLDIDTSEVQRQMADICMEYLCQRALKRTLLPADEGCKCRQEFNVLAAEQPFVLYASHAWVQHYRAVVEDDMELKKRLLQLFERRQNLELSFQLFWFQTFFERYPRGSTPLHIASYFGLSDMISTLLAEQLGQDDYCRTDNRQRTPVYWAAFHGDVDSLERFGISMTRGNRIDNCNLDLQQMMGEALLAAIEGDQSELVESLLAAGANPNSHVRDGKGVLFYATMKGDGNLPMVRRLIGAGASLEPPPPNLPPLEAAAITGSLTLATYYLNECSADVDVKSHQPFGLPLRSAVFSGHHEMVKLLLEAGADLVTTGESELIQMASMMGDHEVIDVLLQHSPSHAPHSDDCLISKRMDSGYSSGSEQTYTGLPPSPDSSHKQTTPNVSIQRKALRVGIRQGLRLAKMGNPSRDTLENYIARVQRVLQDKFTKLDFAFLEASEIEVPGLVQEFNGVESSPVFIENGCRCVARALIYMEKNSTTPALEQYTERSIKMVGSLIVNQIDNGSEGYYRTVRTNLENNLTDSIEKRQMERIEEMFAEVDIGMQLGATMVRHALWLRGCVKTFLTGIMEMAPDESLAKFAQFLEGVIAIGLSPQARGGPAWRRMVAFIELGYCAFAYSHNLLYPPIHLKIAELRKALKDGKIHGHETLLGHLAAISEGGRGDWEWDADESPWWHRV</sequence>
<dbReference type="SMART" id="SM00248">
    <property type="entry name" value="ANK"/>
    <property type="match status" value="6"/>
</dbReference>
<keyword evidence="2" id="KW-0040">ANK repeat</keyword>
<feature type="repeat" description="ANK" evidence="2">
    <location>
        <begin position="808"/>
        <end position="829"/>
    </location>
</feature>
<dbReference type="Proteomes" id="UP000267821">
    <property type="component" value="Unassembled WGS sequence"/>
</dbReference>
<reference evidence="7 8" key="1">
    <citation type="journal article" date="2018" name="Nat. Ecol. Evol.">
        <title>Pezizomycetes genomes reveal the molecular basis of ectomycorrhizal truffle lifestyle.</title>
        <authorList>
            <person name="Murat C."/>
            <person name="Payen T."/>
            <person name="Noel B."/>
            <person name="Kuo A."/>
            <person name="Morin E."/>
            <person name="Chen J."/>
            <person name="Kohler A."/>
            <person name="Krizsan K."/>
            <person name="Balestrini R."/>
            <person name="Da Silva C."/>
            <person name="Montanini B."/>
            <person name="Hainaut M."/>
            <person name="Levati E."/>
            <person name="Barry K.W."/>
            <person name="Belfiori B."/>
            <person name="Cichocki N."/>
            <person name="Clum A."/>
            <person name="Dockter R.B."/>
            <person name="Fauchery L."/>
            <person name="Guy J."/>
            <person name="Iotti M."/>
            <person name="Le Tacon F."/>
            <person name="Lindquist E.A."/>
            <person name="Lipzen A."/>
            <person name="Malagnac F."/>
            <person name="Mello A."/>
            <person name="Molinier V."/>
            <person name="Miyauchi S."/>
            <person name="Poulain J."/>
            <person name="Riccioni C."/>
            <person name="Rubini A."/>
            <person name="Sitrit Y."/>
            <person name="Splivallo R."/>
            <person name="Traeger S."/>
            <person name="Wang M."/>
            <person name="Zifcakova L."/>
            <person name="Wipf D."/>
            <person name="Zambonelli A."/>
            <person name="Paolocci F."/>
            <person name="Nowrousian M."/>
            <person name="Ottonello S."/>
            <person name="Baldrian P."/>
            <person name="Spatafora J.W."/>
            <person name="Henrissat B."/>
            <person name="Nagy L.G."/>
            <person name="Aury J.M."/>
            <person name="Wincker P."/>
            <person name="Grigoriev I.V."/>
            <person name="Bonfante P."/>
            <person name="Martin F.M."/>
        </authorList>
    </citation>
    <scope>NUCLEOTIDE SEQUENCE [LARGE SCALE GENOMIC DNA]</scope>
    <source>
        <strain evidence="7 8">ATCC MYA-4762</strain>
    </source>
</reference>
<keyword evidence="1" id="KW-0677">Repeat</keyword>
<evidence type="ECO:0000256" key="2">
    <source>
        <dbReference type="PROSITE-ProRule" id="PRU00023"/>
    </source>
</evidence>
<dbReference type="Pfam" id="PF24809">
    <property type="entry name" value="DUF7708"/>
    <property type="match status" value="1"/>
</dbReference>
<evidence type="ECO:0000256" key="3">
    <source>
        <dbReference type="SAM" id="MobiDB-lite"/>
    </source>
</evidence>
<organism evidence="7 8">
    <name type="scientific">Terfezia boudieri ATCC MYA-4762</name>
    <dbReference type="NCBI Taxonomy" id="1051890"/>
    <lineage>
        <taxon>Eukaryota</taxon>
        <taxon>Fungi</taxon>
        <taxon>Dikarya</taxon>
        <taxon>Ascomycota</taxon>
        <taxon>Pezizomycotina</taxon>
        <taxon>Pezizomycetes</taxon>
        <taxon>Pezizales</taxon>
        <taxon>Pezizaceae</taxon>
        <taxon>Terfezia</taxon>
    </lineage>
</organism>
<dbReference type="STRING" id="1051890.A0A3N4L9D1"/>
<dbReference type="EMBL" id="ML121640">
    <property type="protein sequence ID" value="RPB18348.1"/>
    <property type="molecule type" value="Genomic_DNA"/>
</dbReference>
<feature type="repeat" description="ANK" evidence="2">
    <location>
        <begin position="990"/>
        <end position="1018"/>
    </location>
</feature>
<evidence type="ECO:0000313" key="8">
    <source>
        <dbReference type="Proteomes" id="UP000267821"/>
    </source>
</evidence>
<feature type="compositionally biased region" description="Basic and acidic residues" evidence="3">
    <location>
        <begin position="1047"/>
        <end position="1058"/>
    </location>
</feature>
<feature type="region of interest" description="Disordered" evidence="3">
    <location>
        <begin position="1047"/>
        <end position="1087"/>
    </location>
</feature>
<evidence type="ECO:0000256" key="1">
    <source>
        <dbReference type="ARBA" id="ARBA00022737"/>
    </source>
</evidence>
<dbReference type="InterPro" id="IPR054471">
    <property type="entry name" value="GPIID_WHD"/>
</dbReference>
<dbReference type="SUPFAM" id="SSF52540">
    <property type="entry name" value="P-loop containing nucleoside triphosphate hydrolases"/>
    <property type="match status" value="1"/>
</dbReference>
<dbReference type="Pfam" id="PF24883">
    <property type="entry name" value="NPHP3_N"/>
    <property type="match status" value="1"/>
</dbReference>
<feature type="domain" description="GPI inositol-deacylase winged helix" evidence="4">
    <location>
        <begin position="583"/>
        <end position="657"/>
    </location>
</feature>
<feature type="domain" description="Nephrocystin 3-like N-terminal" evidence="6">
    <location>
        <begin position="289"/>
        <end position="467"/>
    </location>
</feature>
<evidence type="ECO:0000259" key="4">
    <source>
        <dbReference type="Pfam" id="PF22939"/>
    </source>
</evidence>
<dbReference type="Pfam" id="PF00023">
    <property type="entry name" value="Ank"/>
    <property type="match status" value="1"/>
</dbReference>
<dbReference type="Gene3D" id="3.40.50.300">
    <property type="entry name" value="P-loop containing nucleotide triphosphate hydrolases"/>
    <property type="match status" value="1"/>
</dbReference>
<dbReference type="InterPro" id="IPR056884">
    <property type="entry name" value="NPHP3-like_N"/>
</dbReference>
<protein>
    <submittedName>
        <fullName evidence="7">Uncharacterized protein</fullName>
    </submittedName>
</protein>
<dbReference type="InterPro" id="IPR036770">
    <property type="entry name" value="Ankyrin_rpt-contain_sf"/>
</dbReference>